<dbReference type="STRING" id="1479485.DA73_0241870"/>
<keyword evidence="4" id="KW-1185">Reference proteome</keyword>
<feature type="region of interest" description="Disordered" evidence="1">
    <location>
        <begin position="58"/>
        <end position="78"/>
    </location>
</feature>
<sequence length="78" mass="8531">MERKQVIFKRIVSPDGKTIVDLRSIAKTSGDGQNEIHQNWSVEDNQIQASQNISVNISSSGHSAKSSQAASISINKHQ</sequence>
<dbReference type="OrthoDB" id="518046at2"/>
<reference evidence="2" key="2">
    <citation type="submission" date="2019-11" db="EMBL/GenBank/DDBJ databases">
        <title>Improved Assembly of Tolypothrix boutellei genome.</title>
        <authorList>
            <person name="Sarangi A.N."/>
            <person name="Mukherjee M."/>
            <person name="Ghosh S."/>
            <person name="Singh D."/>
            <person name="Das A."/>
            <person name="Kant S."/>
            <person name="Prusty A."/>
            <person name="Tripathy S."/>
        </authorList>
    </citation>
    <scope>NUCLEOTIDE SEQUENCE</scope>
    <source>
        <strain evidence="2">VB521301</strain>
    </source>
</reference>
<accession>A0A0C1R5G9</accession>
<evidence type="ECO:0000313" key="3">
    <source>
        <dbReference type="EMBL" id="KIE07600.1"/>
    </source>
</evidence>
<dbReference type="EMBL" id="JHEG04000001">
    <property type="protein sequence ID" value="KAF3888913.1"/>
    <property type="molecule type" value="Genomic_DNA"/>
</dbReference>
<evidence type="ECO:0000313" key="4">
    <source>
        <dbReference type="Proteomes" id="UP000029738"/>
    </source>
</evidence>
<reference evidence="3" key="1">
    <citation type="journal article" date="2015" name="Genome Announc.">
        <title>Draft Genome Sequence of Tolypothrix boutellei Strain VB521301.</title>
        <authorList>
            <person name="Chandrababunaidu M.M."/>
            <person name="Singh D."/>
            <person name="Sen D."/>
            <person name="Bhan S."/>
            <person name="Das S."/>
            <person name="Gupta A."/>
            <person name="Adhikary S.P."/>
            <person name="Tripathy S."/>
        </authorList>
    </citation>
    <scope>NUCLEOTIDE SEQUENCE</scope>
    <source>
        <strain evidence="3">VB521301</strain>
    </source>
</reference>
<dbReference type="RefSeq" id="WP_038090389.1">
    <property type="nucleotide sequence ID" value="NZ_JHEG04000001.1"/>
</dbReference>
<dbReference type="AlphaFoldDB" id="A0A0C1R5G9"/>
<dbReference type="Proteomes" id="UP000029738">
    <property type="component" value="Unassembled WGS sequence"/>
</dbReference>
<comment type="caution">
    <text evidence="3">The sequence shown here is derived from an EMBL/GenBank/DDBJ whole genome shotgun (WGS) entry which is preliminary data.</text>
</comment>
<name>A0A0C1R5G9_9CYAN</name>
<evidence type="ECO:0000313" key="2">
    <source>
        <dbReference type="EMBL" id="KAF3888913.1"/>
    </source>
</evidence>
<organism evidence="3">
    <name type="scientific">Tolypothrix bouteillei VB521301</name>
    <dbReference type="NCBI Taxonomy" id="1479485"/>
    <lineage>
        <taxon>Bacteria</taxon>
        <taxon>Bacillati</taxon>
        <taxon>Cyanobacteriota</taxon>
        <taxon>Cyanophyceae</taxon>
        <taxon>Nostocales</taxon>
        <taxon>Tolypothrichaceae</taxon>
        <taxon>Tolypothrix</taxon>
    </lineage>
</organism>
<proteinExistence type="predicted"/>
<evidence type="ECO:0000256" key="1">
    <source>
        <dbReference type="SAM" id="MobiDB-lite"/>
    </source>
</evidence>
<dbReference type="EMBL" id="JHEG02000059">
    <property type="protein sequence ID" value="KIE07600.1"/>
    <property type="molecule type" value="Genomic_DNA"/>
</dbReference>
<gene>
    <name evidence="3" type="ORF">DA73_0241870</name>
    <name evidence="2" type="ORF">DA73_0400028085</name>
</gene>
<protein>
    <submittedName>
        <fullName evidence="3">Uncharacterized protein</fullName>
    </submittedName>
</protein>